<organism evidence="2 3">
    <name type="scientific">Candidatus Dojkabacteria bacterium</name>
    <dbReference type="NCBI Taxonomy" id="2099670"/>
    <lineage>
        <taxon>Bacteria</taxon>
        <taxon>Candidatus Dojkabacteria</taxon>
    </lineage>
</organism>
<evidence type="ECO:0000313" key="3">
    <source>
        <dbReference type="Proteomes" id="UP000782843"/>
    </source>
</evidence>
<dbReference type="EMBL" id="JAGQLG010000204">
    <property type="protein sequence ID" value="MCA9382678.1"/>
    <property type="molecule type" value="Genomic_DNA"/>
</dbReference>
<comment type="caution">
    <text evidence="2">The sequence shown here is derived from an EMBL/GenBank/DDBJ whole genome shotgun (WGS) entry which is preliminary data.</text>
</comment>
<dbReference type="Proteomes" id="UP000782843">
    <property type="component" value="Unassembled WGS sequence"/>
</dbReference>
<dbReference type="AlphaFoldDB" id="A0A955RIF9"/>
<evidence type="ECO:0000256" key="1">
    <source>
        <dbReference type="SAM" id="MobiDB-lite"/>
    </source>
</evidence>
<feature type="region of interest" description="Disordered" evidence="1">
    <location>
        <begin position="272"/>
        <end position="291"/>
    </location>
</feature>
<protein>
    <submittedName>
        <fullName evidence="2">Uncharacterized protein</fullName>
    </submittedName>
</protein>
<reference evidence="2" key="1">
    <citation type="submission" date="2020-04" db="EMBL/GenBank/DDBJ databases">
        <authorList>
            <person name="Zhang T."/>
        </authorList>
    </citation>
    <scope>NUCLEOTIDE SEQUENCE</scope>
    <source>
        <strain evidence="2">HKST-UBA10</strain>
    </source>
</reference>
<reference evidence="2" key="2">
    <citation type="journal article" date="2021" name="Microbiome">
        <title>Successional dynamics and alternative stable states in a saline activated sludge microbial community over 9 years.</title>
        <authorList>
            <person name="Wang Y."/>
            <person name="Ye J."/>
            <person name="Ju F."/>
            <person name="Liu L."/>
            <person name="Boyd J.A."/>
            <person name="Deng Y."/>
            <person name="Parks D.H."/>
            <person name="Jiang X."/>
            <person name="Yin X."/>
            <person name="Woodcroft B.J."/>
            <person name="Tyson G.W."/>
            <person name="Hugenholtz P."/>
            <person name="Polz M.F."/>
            <person name="Zhang T."/>
        </authorList>
    </citation>
    <scope>NUCLEOTIDE SEQUENCE</scope>
    <source>
        <strain evidence="2">HKST-UBA10</strain>
    </source>
</reference>
<name>A0A955RIF9_9BACT</name>
<feature type="non-terminal residue" evidence="2">
    <location>
        <position position="1"/>
    </location>
</feature>
<gene>
    <name evidence="2" type="ORF">KC660_04725</name>
</gene>
<proteinExistence type="predicted"/>
<sequence>TPQERSIKLQEQVGKATDLMKDPNYLRFVQRNAITKNLYNNVVENLGKDDTIVDFNVVNKNLSLADEYLKGKISDNQFFTGLKNYTMDIKQADEFEKSIYTLMNDALTKGPKNWEKYAGDENAIVFIEKMHIASSEDQINTLYDYLMSNEVWKKRQETRSRFTGEDGLIDPNKVRDYAKNTVNFYRKQYGIGDEAQDFTTNTKTNVLRQGTQTTTHQQEVINGLKNSGYEVVDPSEIANDDSASYIEQILTTPDSQLSKDEIARKRILERAVRPAPTTGETSSASTPNYSSGIKYGVDTSYRHPITVQSESGYDPGIQSGLYYTVGENGKKTYVKQGTPGAIREPSFGLYQFNLDNGELGKFMDYAKSNGYQIPEELTSESAAKFFQDERDKDKESFSRLQENYVANTMEPQLFNKMKGRYPDIPIDSGIADLLVSTRIQFGQGGYNNIINDLPPDIKTRDEFIDALTQGRKNRASSSGIGFVNERYDREAEAAKKATTEIKQPEAKKPQETTQNITRVVEPVRDFGNKILRNEVQPKDLVEFAHSNPDVVKGTNIKSIVKEMDYVKEQLSRLEEKGDVYDRKNINRGGVNVYDRTTGANRIMSPDEAFSFYETRLEDLASELNKPENLQAIYKKTFPEEYQAYYDNLAEMLISSADAKGVHDWGRGSIEQSKYGEGYIFTTIKGRDTIRKRVKSVSELSKVLEKDVTPDPETILDMAKENRDLSQPYTVEVKNNNSTIIPEVGDKPSVTPQNSQQILLDKMRQNRGQ</sequence>
<feature type="region of interest" description="Disordered" evidence="1">
    <location>
        <begin position="738"/>
        <end position="768"/>
    </location>
</feature>
<feature type="compositionally biased region" description="Polar residues" evidence="1">
    <location>
        <begin position="278"/>
        <end position="291"/>
    </location>
</feature>
<evidence type="ECO:0000313" key="2">
    <source>
        <dbReference type="EMBL" id="MCA9382678.1"/>
    </source>
</evidence>
<accession>A0A955RIF9</accession>